<feature type="domain" description="Retrovirus-related Pol polyprotein from transposon TNT 1-94-like beta-barrel" evidence="2">
    <location>
        <begin position="126"/>
        <end position="163"/>
    </location>
</feature>
<evidence type="ECO:0000313" key="3">
    <source>
        <dbReference type="EMBL" id="CAB4298501.1"/>
    </source>
</evidence>
<dbReference type="GO" id="GO:0003676">
    <property type="term" value="F:nucleic acid binding"/>
    <property type="evidence" value="ECO:0007669"/>
    <property type="project" value="InterPro"/>
</dbReference>
<feature type="region of interest" description="Disordered" evidence="1">
    <location>
        <begin position="20"/>
        <end position="63"/>
    </location>
</feature>
<evidence type="ECO:0000313" key="4">
    <source>
        <dbReference type="Proteomes" id="UP000507245"/>
    </source>
</evidence>
<gene>
    <name evidence="3" type="ORF">ORAREDHAP_LOCUS10918</name>
</gene>
<evidence type="ECO:0000259" key="2">
    <source>
        <dbReference type="Pfam" id="PF22936"/>
    </source>
</evidence>
<sequence>MYGKETVKFEDVSNTFMNHEVRHRDKNHDSSFEASVVRGRSSEKRTSTNKRKSQSWTRGDSKNRKSLDIDECALCHNKGHWKKDCPKLKAKGKEKMSSEVNVTEVENGDFELALIASSSDNYSTRWILDMGCTHHMCPHSNWFFNFKALRGGVVFMGDDSPCET</sequence>
<dbReference type="Gene3D" id="4.10.60.10">
    <property type="entry name" value="Zinc finger, CCHC-type"/>
    <property type="match status" value="1"/>
</dbReference>
<protein>
    <recommendedName>
        <fullName evidence="2">Retrovirus-related Pol polyprotein from transposon TNT 1-94-like beta-barrel domain-containing protein</fullName>
    </recommendedName>
</protein>
<keyword evidence="4" id="KW-1185">Reference proteome</keyword>
<dbReference type="Pfam" id="PF22936">
    <property type="entry name" value="Pol_BBD"/>
    <property type="match status" value="1"/>
</dbReference>
<dbReference type="Proteomes" id="UP000507245">
    <property type="component" value="Unassembled WGS sequence"/>
</dbReference>
<dbReference type="EMBL" id="CAEKKB010000002">
    <property type="protein sequence ID" value="CAB4298501.1"/>
    <property type="molecule type" value="Genomic_DNA"/>
</dbReference>
<dbReference type="GO" id="GO:0008270">
    <property type="term" value="F:zinc ion binding"/>
    <property type="evidence" value="ECO:0007669"/>
    <property type="project" value="InterPro"/>
</dbReference>
<feature type="compositionally biased region" description="Basic and acidic residues" evidence="1">
    <location>
        <begin position="20"/>
        <end position="31"/>
    </location>
</feature>
<evidence type="ECO:0000256" key="1">
    <source>
        <dbReference type="SAM" id="MobiDB-lite"/>
    </source>
</evidence>
<dbReference type="SUPFAM" id="SSF57756">
    <property type="entry name" value="Retrovirus zinc finger-like domains"/>
    <property type="match status" value="1"/>
</dbReference>
<organism evidence="3 4">
    <name type="scientific">Prunus armeniaca</name>
    <name type="common">Apricot</name>
    <name type="synonym">Armeniaca vulgaris</name>
    <dbReference type="NCBI Taxonomy" id="36596"/>
    <lineage>
        <taxon>Eukaryota</taxon>
        <taxon>Viridiplantae</taxon>
        <taxon>Streptophyta</taxon>
        <taxon>Embryophyta</taxon>
        <taxon>Tracheophyta</taxon>
        <taxon>Spermatophyta</taxon>
        <taxon>Magnoliopsida</taxon>
        <taxon>eudicotyledons</taxon>
        <taxon>Gunneridae</taxon>
        <taxon>Pentapetalae</taxon>
        <taxon>rosids</taxon>
        <taxon>fabids</taxon>
        <taxon>Rosales</taxon>
        <taxon>Rosaceae</taxon>
        <taxon>Amygdaloideae</taxon>
        <taxon>Amygdaleae</taxon>
        <taxon>Prunus</taxon>
    </lineage>
</organism>
<name>A0A6J5WDR9_PRUAR</name>
<dbReference type="InterPro" id="IPR036875">
    <property type="entry name" value="Znf_CCHC_sf"/>
</dbReference>
<reference evidence="4" key="1">
    <citation type="journal article" date="2020" name="Genome Biol.">
        <title>Gamete binning: chromosome-level and haplotype-resolved genome assembly enabled by high-throughput single-cell sequencing of gamete genomes.</title>
        <authorList>
            <person name="Campoy J.A."/>
            <person name="Sun H."/>
            <person name="Goel M."/>
            <person name="Jiao W.-B."/>
            <person name="Folz-Donahue K."/>
            <person name="Wang N."/>
            <person name="Rubio M."/>
            <person name="Liu C."/>
            <person name="Kukat C."/>
            <person name="Ruiz D."/>
            <person name="Huettel B."/>
            <person name="Schneeberger K."/>
        </authorList>
    </citation>
    <scope>NUCLEOTIDE SEQUENCE [LARGE SCALE GENOMIC DNA]</scope>
    <source>
        <strain evidence="4">cv. Rojo Pasion</strain>
    </source>
</reference>
<accession>A0A6J5WDR9</accession>
<proteinExistence type="predicted"/>
<dbReference type="OrthoDB" id="1194585at2759"/>
<dbReference type="InterPro" id="IPR054722">
    <property type="entry name" value="PolX-like_BBD"/>
</dbReference>
<dbReference type="AlphaFoldDB" id="A0A6J5WDR9"/>